<keyword evidence="3" id="KW-1185">Reference proteome</keyword>
<evidence type="ECO:0000313" key="3">
    <source>
        <dbReference type="Proteomes" id="UP000566819"/>
    </source>
</evidence>
<dbReference type="AlphaFoldDB" id="A0A8H4RAX6"/>
<comment type="caution">
    <text evidence="2">The sequence shown here is derived from an EMBL/GenBank/DDBJ whole genome shotgun (WGS) entry which is preliminary data.</text>
</comment>
<feature type="region of interest" description="Disordered" evidence="1">
    <location>
        <begin position="158"/>
        <end position="202"/>
    </location>
</feature>
<accession>A0A8H4RAX6</accession>
<name>A0A8H4RAX6_9HELO</name>
<dbReference type="Proteomes" id="UP000566819">
    <property type="component" value="Unassembled WGS sequence"/>
</dbReference>
<organism evidence="2 3">
    <name type="scientific">Cudoniella acicularis</name>
    <dbReference type="NCBI Taxonomy" id="354080"/>
    <lineage>
        <taxon>Eukaryota</taxon>
        <taxon>Fungi</taxon>
        <taxon>Dikarya</taxon>
        <taxon>Ascomycota</taxon>
        <taxon>Pezizomycotina</taxon>
        <taxon>Leotiomycetes</taxon>
        <taxon>Helotiales</taxon>
        <taxon>Tricladiaceae</taxon>
        <taxon>Cudoniella</taxon>
    </lineage>
</organism>
<protein>
    <submittedName>
        <fullName evidence="2">Uncharacterized protein</fullName>
    </submittedName>
</protein>
<evidence type="ECO:0000256" key="1">
    <source>
        <dbReference type="SAM" id="MobiDB-lite"/>
    </source>
</evidence>
<sequence>MTFPQRAIQKQIAAYATSQQIFTPPPPLYQAQPPLYPYNMSQFPLTTQITHHEESDSDDDDEGRLSEIRITINTPLHVNGNDNLISVDTAANASKISTAITTALRQISTAGGGVPLIDANGEPRPIRVDVTAEIKVVGSNNVVGDRAVMGKTLSRDSLKKLETTEQGANLQGKVPEQGNGQLKREHSEDGPSETGAKRARVQ</sequence>
<evidence type="ECO:0000313" key="2">
    <source>
        <dbReference type="EMBL" id="KAF4624832.1"/>
    </source>
</evidence>
<dbReference type="EMBL" id="JAAMPI010001540">
    <property type="protein sequence ID" value="KAF4624832.1"/>
    <property type="molecule type" value="Genomic_DNA"/>
</dbReference>
<proteinExistence type="predicted"/>
<dbReference type="OrthoDB" id="5409271at2759"/>
<reference evidence="2 3" key="1">
    <citation type="submission" date="2020-03" db="EMBL/GenBank/DDBJ databases">
        <title>Draft Genome Sequence of Cudoniella acicularis.</title>
        <authorList>
            <person name="Buettner E."/>
            <person name="Kellner H."/>
        </authorList>
    </citation>
    <scope>NUCLEOTIDE SEQUENCE [LARGE SCALE GENOMIC DNA]</scope>
    <source>
        <strain evidence="2 3">DSM 108380</strain>
    </source>
</reference>
<gene>
    <name evidence="2" type="ORF">G7Y89_g13337</name>
</gene>